<evidence type="ECO:0000313" key="4">
    <source>
        <dbReference type="EMBL" id="SHG18430.1"/>
    </source>
</evidence>
<evidence type="ECO:0000256" key="2">
    <source>
        <dbReference type="ARBA" id="ARBA00023180"/>
    </source>
</evidence>
<evidence type="ECO:0000313" key="5">
    <source>
        <dbReference type="Proteomes" id="UP000184406"/>
    </source>
</evidence>
<dbReference type="InterPro" id="IPR052063">
    <property type="entry name" value="Polysaccharide_Lyase_1"/>
</dbReference>
<dbReference type="AlphaFoldDB" id="A0A1M5HR70"/>
<dbReference type="PANTHER" id="PTHR42970">
    <property type="entry name" value="PECTATE LYASE C-RELATED"/>
    <property type="match status" value="1"/>
</dbReference>
<feature type="region of interest" description="Disordered" evidence="3">
    <location>
        <begin position="1"/>
        <end position="36"/>
    </location>
</feature>
<feature type="non-terminal residue" evidence="4">
    <location>
        <position position="1"/>
    </location>
</feature>
<feature type="compositionally biased region" description="Polar residues" evidence="3">
    <location>
        <begin position="12"/>
        <end position="21"/>
    </location>
</feature>
<dbReference type="GO" id="GO:0046872">
    <property type="term" value="F:metal ion binding"/>
    <property type="evidence" value="ECO:0007669"/>
    <property type="project" value="UniProtKB-KW"/>
</dbReference>
<dbReference type="PANTHER" id="PTHR42970:SF1">
    <property type="entry name" value="PECTATE LYASE C-RELATED"/>
    <property type="match status" value="1"/>
</dbReference>
<keyword evidence="1" id="KW-0479">Metal-binding</keyword>
<sequence length="49" mass="5496">YSDSDKDGMSNEWETANGLNPNDSSDGNKDRDDDGYTNLEEFLHALTIK</sequence>
<reference evidence="5" key="1">
    <citation type="submission" date="2016-11" db="EMBL/GenBank/DDBJ databases">
        <authorList>
            <person name="Varghese N."/>
            <person name="Submissions S."/>
        </authorList>
    </citation>
    <scope>NUCLEOTIDE SEQUENCE [LARGE SCALE GENOMIC DNA]</scope>
    <source>
        <strain evidence="5">DSM 17539</strain>
    </source>
</reference>
<accession>A0A1M5HR70</accession>
<gene>
    <name evidence="4" type="ORF">SAMN03080594_1191</name>
</gene>
<organism evidence="4 5">
    <name type="scientific">Arenibacter palladensis</name>
    <dbReference type="NCBI Taxonomy" id="237373"/>
    <lineage>
        <taxon>Bacteria</taxon>
        <taxon>Pseudomonadati</taxon>
        <taxon>Bacteroidota</taxon>
        <taxon>Flavobacteriia</taxon>
        <taxon>Flavobacteriales</taxon>
        <taxon>Flavobacteriaceae</taxon>
        <taxon>Arenibacter</taxon>
    </lineage>
</organism>
<keyword evidence="5" id="KW-1185">Reference proteome</keyword>
<evidence type="ECO:0000256" key="3">
    <source>
        <dbReference type="SAM" id="MobiDB-lite"/>
    </source>
</evidence>
<protein>
    <submittedName>
        <fullName evidence="4">Uncharacterized protein</fullName>
    </submittedName>
</protein>
<name>A0A1M5HR70_9FLAO</name>
<dbReference type="Proteomes" id="UP000184406">
    <property type="component" value="Unassembled WGS sequence"/>
</dbReference>
<dbReference type="EMBL" id="FQUX01000019">
    <property type="protein sequence ID" value="SHG18430.1"/>
    <property type="molecule type" value="Genomic_DNA"/>
</dbReference>
<proteinExistence type="predicted"/>
<keyword evidence="2" id="KW-0325">Glycoprotein</keyword>
<evidence type="ECO:0000256" key="1">
    <source>
        <dbReference type="ARBA" id="ARBA00022723"/>
    </source>
</evidence>